<dbReference type="GO" id="GO:0006508">
    <property type="term" value="P:proteolysis"/>
    <property type="evidence" value="ECO:0007669"/>
    <property type="project" value="InterPro"/>
</dbReference>
<reference evidence="6" key="1">
    <citation type="submission" date="2016-11" db="UniProtKB">
        <authorList>
            <consortium name="WormBaseParasite"/>
        </authorList>
    </citation>
    <scope>IDENTIFICATION</scope>
</reference>
<dbReference type="PROSITE" id="PS50240">
    <property type="entry name" value="TRYPSIN_DOM"/>
    <property type="match status" value="1"/>
</dbReference>
<feature type="chain" id="PRO_5009314683" evidence="3">
    <location>
        <begin position="18"/>
        <end position="300"/>
    </location>
</feature>
<evidence type="ECO:0000259" key="4">
    <source>
        <dbReference type="PROSITE" id="PS50240"/>
    </source>
</evidence>
<dbReference type="Gene3D" id="2.40.10.10">
    <property type="entry name" value="Trypsin-like serine proteases"/>
    <property type="match status" value="1"/>
</dbReference>
<feature type="domain" description="Peptidase S1" evidence="4">
    <location>
        <begin position="55"/>
        <end position="300"/>
    </location>
</feature>
<dbReference type="InterPro" id="IPR018114">
    <property type="entry name" value="TRYPSIN_HIS"/>
</dbReference>
<dbReference type="InterPro" id="IPR043504">
    <property type="entry name" value="Peptidase_S1_PA_chymotrypsin"/>
</dbReference>
<dbReference type="GO" id="GO:0004252">
    <property type="term" value="F:serine-type endopeptidase activity"/>
    <property type="evidence" value="ECO:0007669"/>
    <property type="project" value="InterPro"/>
</dbReference>
<dbReference type="AlphaFoldDB" id="A0A1I8AGU0"/>
<dbReference type="InterPro" id="IPR001254">
    <property type="entry name" value="Trypsin_dom"/>
</dbReference>
<comment type="similarity">
    <text evidence="2">Belongs to the peptidase S1 family. CLIP subfamily.</text>
</comment>
<keyword evidence="5" id="KW-1185">Reference proteome</keyword>
<dbReference type="PROSITE" id="PS00134">
    <property type="entry name" value="TRYPSIN_HIS"/>
    <property type="match status" value="1"/>
</dbReference>
<dbReference type="SMART" id="SM00020">
    <property type="entry name" value="Tryp_SPc"/>
    <property type="match status" value="1"/>
</dbReference>
<dbReference type="InterPro" id="IPR009003">
    <property type="entry name" value="Peptidase_S1_PA"/>
</dbReference>
<evidence type="ECO:0000256" key="3">
    <source>
        <dbReference type="SAM" id="SignalP"/>
    </source>
</evidence>
<evidence type="ECO:0000256" key="1">
    <source>
        <dbReference type="ARBA" id="ARBA00023157"/>
    </source>
</evidence>
<dbReference type="Pfam" id="PF00089">
    <property type="entry name" value="Trypsin"/>
    <property type="match status" value="1"/>
</dbReference>
<sequence>MKLHMLLLLLGAALCQAGRLTPAENADRLRTCGAPLPVDPFEELDLDAHLNQFKVVNGRNSGPRPYAAQLIYSLGGYSGSELCGGTLISSRHVLTAAHCVFENMERFCEGSLYSVRRNASNWKIVLKSRCGEMRSNEDCEAQDSKIYAKPTKIFVNRRFYTSKCSEGDIAIMELDRDYVLEEEVTPACVAGQFTRFHQYNSNKLTAFGWGFDPNLDLRTTGGFHGLLQEVNLKVQHCGNAHITDHICTEEVQYNVCRGQIFTDVRVYNAFICKATGICPPPHLMRMTKQRRTVLEEYVLE</sequence>
<evidence type="ECO:0000256" key="2">
    <source>
        <dbReference type="ARBA" id="ARBA00024195"/>
    </source>
</evidence>
<dbReference type="InterPro" id="IPR051487">
    <property type="entry name" value="Ser/Thr_Proteases_Immune/Dev"/>
</dbReference>
<keyword evidence="1" id="KW-1015">Disulfide bond</keyword>
<dbReference type="WBParaSite" id="L893_g5459.t1">
    <property type="protein sequence ID" value="L893_g5459.t1"/>
    <property type="gene ID" value="L893_g5459"/>
</dbReference>
<protein>
    <submittedName>
        <fullName evidence="6">Peptidase S1 domain-containing protein</fullName>
    </submittedName>
</protein>
<dbReference type="PANTHER" id="PTHR24256">
    <property type="entry name" value="TRYPTASE-RELATED"/>
    <property type="match status" value="1"/>
</dbReference>
<keyword evidence="3" id="KW-0732">Signal</keyword>
<evidence type="ECO:0000313" key="5">
    <source>
        <dbReference type="Proteomes" id="UP000095287"/>
    </source>
</evidence>
<accession>A0A1I8AGU0</accession>
<feature type="signal peptide" evidence="3">
    <location>
        <begin position="1"/>
        <end position="17"/>
    </location>
</feature>
<organism evidence="5 6">
    <name type="scientific">Steinernema glaseri</name>
    <dbReference type="NCBI Taxonomy" id="37863"/>
    <lineage>
        <taxon>Eukaryota</taxon>
        <taxon>Metazoa</taxon>
        <taxon>Ecdysozoa</taxon>
        <taxon>Nematoda</taxon>
        <taxon>Chromadorea</taxon>
        <taxon>Rhabditida</taxon>
        <taxon>Tylenchina</taxon>
        <taxon>Panagrolaimomorpha</taxon>
        <taxon>Strongyloidoidea</taxon>
        <taxon>Steinernematidae</taxon>
        <taxon>Steinernema</taxon>
    </lineage>
</organism>
<proteinExistence type="inferred from homology"/>
<evidence type="ECO:0000313" key="6">
    <source>
        <dbReference type="WBParaSite" id="L893_g5459.t1"/>
    </source>
</evidence>
<name>A0A1I8AGU0_9BILA</name>
<dbReference type="SUPFAM" id="SSF50494">
    <property type="entry name" value="Trypsin-like serine proteases"/>
    <property type="match status" value="1"/>
</dbReference>
<dbReference type="Proteomes" id="UP000095287">
    <property type="component" value="Unplaced"/>
</dbReference>